<dbReference type="AlphaFoldDB" id="A0AAE2YQ80"/>
<dbReference type="Proteomes" id="UP001197378">
    <property type="component" value="Unassembled WGS sequence"/>
</dbReference>
<organism evidence="2 3">
    <name type="scientific">Igneacidithiobacillus copahuensis</name>
    <dbReference type="NCBI Taxonomy" id="2724909"/>
    <lineage>
        <taxon>Bacteria</taxon>
        <taxon>Pseudomonadati</taxon>
        <taxon>Pseudomonadota</taxon>
        <taxon>Acidithiobacillia</taxon>
        <taxon>Acidithiobacillales</taxon>
        <taxon>Acidithiobacillaceae</taxon>
        <taxon>Igneacidithiobacillus</taxon>
    </lineage>
</organism>
<sequence>MKIDRRLLDLLACPACKGPLLPCAEQSALCCSRCRLRFPVRDGIPVLLLEDAEPLDGESK</sequence>
<keyword evidence="3" id="KW-1185">Reference proteome</keyword>
<dbReference type="EMBL" id="JAAXYO010000090">
    <property type="protein sequence ID" value="MBU2787980.1"/>
    <property type="molecule type" value="Genomic_DNA"/>
</dbReference>
<accession>A0AAE2YQ80</accession>
<comment type="caution">
    <text evidence="2">The sequence shown here is derived from an EMBL/GenBank/DDBJ whole genome shotgun (WGS) entry which is preliminary data.</text>
</comment>
<dbReference type="Gene3D" id="2.20.25.10">
    <property type="match status" value="1"/>
</dbReference>
<name>A0AAE2YQ80_9PROT</name>
<dbReference type="GO" id="GO:0005829">
    <property type="term" value="C:cytosol"/>
    <property type="evidence" value="ECO:0007669"/>
    <property type="project" value="TreeGrafter"/>
</dbReference>
<gene>
    <name evidence="2" type="ORF">HFQ13_07150</name>
</gene>
<dbReference type="PANTHER" id="PTHR33505">
    <property type="entry name" value="ZGC:162634"/>
    <property type="match status" value="1"/>
</dbReference>
<evidence type="ECO:0000256" key="1">
    <source>
        <dbReference type="HAMAP-Rule" id="MF_01187"/>
    </source>
</evidence>
<dbReference type="HAMAP" id="MF_01187">
    <property type="entry name" value="UPF0434"/>
    <property type="match status" value="1"/>
</dbReference>
<comment type="similarity">
    <text evidence="1">Belongs to the UPF0434 family.</text>
</comment>
<dbReference type="SUPFAM" id="SSF158997">
    <property type="entry name" value="Trm112p-like"/>
    <property type="match status" value="1"/>
</dbReference>
<dbReference type="InterPro" id="IPR005651">
    <property type="entry name" value="Trm112-like"/>
</dbReference>
<proteinExistence type="inferred from homology"/>
<reference evidence="2" key="1">
    <citation type="journal article" date="2021" name="ISME J.">
        <title>Genomic evolution of the class Acidithiobacillia: deep-branching Proteobacteria living in extreme acidic conditions.</title>
        <authorList>
            <person name="Moya-Beltran A."/>
            <person name="Beard S."/>
            <person name="Rojas-Villalobos C."/>
            <person name="Issotta F."/>
            <person name="Gallardo Y."/>
            <person name="Ulloa R."/>
            <person name="Giaveno A."/>
            <person name="Degli Esposti M."/>
            <person name="Johnson D.B."/>
            <person name="Quatrini R."/>
        </authorList>
    </citation>
    <scope>NUCLEOTIDE SEQUENCE</scope>
    <source>
        <strain evidence="2">VAN18-1</strain>
    </source>
</reference>
<evidence type="ECO:0000313" key="2">
    <source>
        <dbReference type="EMBL" id="MBU2787980.1"/>
    </source>
</evidence>
<dbReference type="Pfam" id="PF03966">
    <property type="entry name" value="Trm112p"/>
    <property type="match status" value="1"/>
</dbReference>
<protein>
    <recommendedName>
        <fullName evidence="1">UPF0434 protein HFQ13_07150</fullName>
    </recommendedName>
</protein>
<evidence type="ECO:0000313" key="3">
    <source>
        <dbReference type="Proteomes" id="UP001197378"/>
    </source>
</evidence>
<dbReference type="PANTHER" id="PTHR33505:SF4">
    <property type="entry name" value="PROTEIN PREY, MITOCHONDRIAL"/>
    <property type="match status" value="1"/>
</dbReference>